<dbReference type="FunFam" id="2.70.150.10:FF:000002">
    <property type="entry name" value="Copper-transporting ATPase 1, putative"/>
    <property type="match status" value="1"/>
</dbReference>
<keyword evidence="3 15" id="KW-1003">Cell membrane</keyword>
<dbReference type="SFLD" id="SFLDF00027">
    <property type="entry name" value="p-type_atpase"/>
    <property type="match status" value="1"/>
</dbReference>
<keyword evidence="6 15" id="KW-0812">Transmembrane</keyword>
<dbReference type="SUPFAM" id="SSF81653">
    <property type="entry name" value="Calcium ATPase, transduction domain A"/>
    <property type="match status" value="1"/>
</dbReference>
<keyword evidence="18" id="KW-1185">Reference proteome</keyword>
<accession>R4KEW1</accession>
<dbReference type="NCBIfam" id="TIGR01494">
    <property type="entry name" value="ATPase_P-type"/>
    <property type="match status" value="1"/>
</dbReference>
<dbReference type="Gene3D" id="2.70.150.10">
    <property type="entry name" value="Calcium-transporting ATPase, cytoplasmic transduction domain A"/>
    <property type="match status" value="1"/>
</dbReference>
<dbReference type="EC" id="7.2.2.21" evidence="13"/>
<dbReference type="HOGENOM" id="CLU_001771_6_4_9"/>
<keyword evidence="11 15" id="KW-1133">Transmembrane helix</keyword>
<dbReference type="KEGG" id="dgi:Desgi_2314"/>
<dbReference type="Gene3D" id="3.40.50.1000">
    <property type="entry name" value="HAD superfamily/HAD-like"/>
    <property type="match status" value="1"/>
</dbReference>
<dbReference type="PANTHER" id="PTHR48085:SF5">
    <property type="entry name" value="CADMIUM_ZINC-TRANSPORTING ATPASE HMA4-RELATED"/>
    <property type="match status" value="1"/>
</dbReference>
<dbReference type="OrthoDB" id="9760364at2"/>
<dbReference type="NCBIfam" id="TIGR01512">
    <property type="entry name" value="ATPase-IB2_Cd"/>
    <property type="match status" value="1"/>
</dbReference>
<reference evidence="17 18" key="1">
    <citation type="submission" date="2012-01" db="EMBL/GenBank/DDBJ databases">
        <title>Complete sequence of Desulfotomaculum gibsoniae DSM 7213.</title>
        <authorList>
            <consortium name="US DOE Joint Genome Institute"/>
            <person name="Lucas S."/>
            <person name="Han J."/>
            <person name="Lapidus A."/>
            <person name="Cheng J.-F."/>
            <person name="Goodwin L."/>
            <person name="Pitluck S."/>
            <person name="Peters L."/>
            <person name="Ovchinnikova G."/>
            <person name="Teshima H."/>
            <person name="Detter J.C."/>
            <person name="Han C."/>
            <person name="Tapia R."/>
            <person name="Land M."/>
            <person name="Hauser L."/>
            <person name="Kyrpides N."/>
            <person name="Ivanova N."/>
            <person name="Pagani I."/>
            <person name="Parshina S."/>
            <person name="Plugge C."/>
            <person name="Muyzer G."/>
            <person name="Kuever J."/>
            <person name="Ivanova A."/>
            <person name="Nazina T."/>
            <person name="Klenk H.-P."/>
            <person name="Brambilla E."/>
            <person name="Spring S."/>
            <person name="Stams A.F."/>
            <person name="Woyke T."/>
        </authorList>
    </citation>
    <scope>NUCLEOTIDE SEQUENCE [LARGE SCALE GENOMIC DNA]</scope>
    <source>
        <strain evidence="17 18">DSM 7213</strain>
    </source>
</reference>
<dbReference type="NCBIfam" id="TIGR01525">
    <property type="entry name" value="ATPase-IB_hvy"/>
    <property type="match status" value="1"/>
</dbReference>
<evidence type="ECO:0000256" key="4">
    <source>
        <dbReference type="ARBA" id="ARBA00022539"/>
    </source>
</evidence>
<evidence type="ECO:0000256" key="1">
    <source>
        <dbReference type="ARBA" id="ARBA00004651"/>
    </source>
</evidence>
<dbReference type="InterPro" id="IPR008250">
    <property type="entry name" value="ATPase_P-typ_transduc_dom_A_sf"/>
</dbReference>
<dbReference type="PANTHER" id="PTHR48085">
    <property type="entry name" value="CADMIUM/ZINC-TRANSPORTING ATPASE HMA2-RELATED"/>
    <property type="match status" value="1"/>
</dbReference>
<evidence type="ECO:0000313" key="18">
    <source>
        <dbReference type="Proteomes" id="UP000013520"/>
    </source>
</evidence>
<feature type="transmembrane region" description="Helical" evidence="15">
    <location>
        <begin position="700"/>
        <end position="718"/>
    </location>
</feature>
<dbReference type="InterPro" id="IPR018303">
    <property type="entry name" value="ATPase_P-typ_P_site"/>
</dbReference>
<dbReference type="SUPFAM" id="SSF55008">
    <property type="entry name" value="HMA, heavy metal-associated domain"/>
    <property type="match status" value="1"/>
</dbReference>
<dbReference type="Gene3D" id="3.40.1110.10">
    <property type="entry name" value="Calcium-transporting ATPase, cytoplasmic domain N"/>
    <property type="match status" value="1"/>
</dbReference>
<comment type="catalytic activity">
    <reaction evidence="14">
        <text>Cd(2+)(in) + ATP + H2O = Cd(2+)(out) + ADP + phosphate + H(+)</text>
        <dbReference type="Rhea" id="RHEA:12132"/>
        <dbReference type="ChEBI" id="CHEBI:15377"/>
        <dbReference type="ChEBI" id="CHEBI:15378"/>
        <dbReference type="ChEBI" id="CHEBI:30616"/>
        <dbReference type="ChEBI" id="CHEBI:43474"/>
        <dbReference type="ChEBI" id="CHEBI:48775"/>
        <dbReference type="ChEBI" id="CHEBI:456216"/>
        <dbReference type="EC" id="7.2.2.21"/>
    </reaction>
</comment>
<keyword evidence="7 15" id="KW-0479">Metal-binding</keyword>
<dbReference type="PROSITE" id="PS00154">
    <property type="entry name" value="ATPASE_E1_E2"/>
    <property type="match status" value="1"/>
</dbReference>
<dbReference type="GO" id="GO:0008551">
    <property type="term" value="F:P-type cadmium transporter activity"/>
    <property type="evidence" value="ECO:0007669"/>
    <property type="project" value="UniProtKB-EC"/>
</dbReference>
<feature type="transmembrane region" description="Helical" evidence="15">
    <location>
        <begin position="358"/>
        <end position="377"/>
    </location>
</feature>
<dbReference type="SUPFAM" id="SSF56784">
    <property type="entry name" value="HAD-like"/>
    <property type="match status" value="1"/>
</dbReference>
<dbReference type="Pfam" id="PF00403">
    <property type="entry name" value="HMA"/>
    <property type="match status" value="1"/>
</dbReference>
<dbReference type="PRINTS" id="PR00119">
    <property type="entry name" value="CATATPASE"/>
</dbReference>
<dbReference type="Proteomes" id="UP000013520">
    <property type="component" value="Chromosome"/>
</dbReference>
<dbReference type="EMBL" id="CP003273">
    <property type="protein sequence ID" value="AGL01733.1"/>
    <property type="molecule type" value="Genomic_DNA"/>
</dbReference>
<dbReference type="GO" id="GO:0005524">
    <property type="term" value="F:ATP binding"/>
    <property type="evidence" value="ECO:0007669"/>
    <property type="project" value="UniProtKB-UniRule"/>
</dbReference>
<dbReference type="InterPro" id="IPR017969">
    <property type="entry name" value="Heavy-metal-associated_CS"/>
</dbReference>
<keyword evidence="5" id="KW-0597">Phosphoprotein</keyword>
<comment type="similarity">
    <text evidence="2 15">Belongs to the cation transport ATPase (P-type) (TC 3.A.3) family. Type IB subfamily.</text>
</comment>
<evidence type="ECO:0000256" key="3">
    <source>
        <dbReference type="ARBA" id="ARBA00022475"/>
    </source>
</evidence>
<dbReference type="CDD" id="cd00371">
    <property type="entry name" value="HMA"/>
    <property type="match status" value="1"/>
</dbReference>
<evidence type="ECO:0000256" key="10">
    <source>
        <dbReference type="ARBA" id="ARBA00022967"/>
    </source>
</evidence>
<dbReference type="SUPFAM" id="SSF81665">
    <property type="entry name" value="Calcium ATPase, transmembrane domain M"/>
    <property type="match status" value="1"/>
</dbReference>
<dbReference type="GO" id="GO:0016887">
    <property type="term" value="F:ATP hydrolysis activity"/>
    <property type="evidence" value="ECO:0007669"/>
    <property type="project" value="InterPro"/>
</dbReference>
<dbReference type="InterPro" id="IPR023299">
    <property type="entry name" value="ATPase_P-typ_cyto_dom_N"/>
</dbReference>
<keyword evidence="12 15" id="KW-0472">Membrane</keyword>
<organism evidence="17 18">
    <name type="scientific">Desulfoscipio gibsoniae DSM 7213</name>
    <dbReference type="NCBI Taxonomy" id="767817"/>
    <lineage>
        <taxon>Bacteria</taxon>
        <taxon>Bacillati</taxon>
        <taxon>Bacillota</taxon>
        <taxon>Clostridia</taxon>
        <taxon>Eubacteriales</taxon>
        <taxon>Desulfallaceae</taxon>
        <taxon>Desulfoscipio</taxon>
    </lineage>
</organism>
<feature type="transmembrane region" description="Helical" evidence="15">
    <location>
        <begin position="132"/>
        <end position="151"/>
    </location>
</feature>
<dbReference type="AlphaFoldDB" id="R4KEW1"/>
<gene>
    <name evidence="17" type="ORF">Desgi_2314</name>
</gene>
<dbReference type="InterPro" id="IPR001757">
    <property type="entry name" value="P_typ_ATPase"/>
</dbReference>
<keyword evidence="8 15" id="KW-0547">Nucleotide-binding</keyword>
<dbReference type="InterPro" id="IPR044492">
    <property type="entry name" value="P_typ_ATPase_HD_dom"/>
</dbReference>
<dbReference type="PROSITE" id="PS01047">
    <property type="entry name" value="HMA_1"/>
    <property type="match status" value="1"/>
</dbReference>
<feature type="transmembrane region" description="Helical" evidence="15">
    <location>
        <begin position="157"/>
        <end position="174"/>
    </location>
</feature>
<evidence type="ECO:0000256" key="7">
    <source>
        <dbReference type="ARBA" id="ARBA00022723"/>
    </source>
</evidence>
<dbReference type="InterPro" id="IPR023298">
    <property type="entry name" value="ATPase_P-typ_TM_dom_sf"/>
</dbReference>
<dbReference type="PROSITE" id="PS50846">
    <property type="entry name" value="HMA_2"/>
    <property type="match status" value="1"/>
</dbReference>
<name>R4KEW1_9FIRM</name>
<evidence type="ECO:0000256" key="6">
    <source>
        <dbReference type="ARBA" id="ARBA00022692"/>
    </source>
</evidence>
<dbReference type="InterPro" id="IPR027256">
    <property type="entry name" value="P-typ_ATPase_IB"/>
</dbReference>
<dbReference type="Pfam" id="PF00702">
    <property type="entry name" value="Hydrolase"/>
    <property type="match status" value="1"/>
</dbReference>
<dbReference type="GO" id="GO:0046872">
    <property type="term" value="F:metal ion binding"/>
    <property type="evidence" value="ECO:0007669"/>
    <property type="project" value="UniProtKB-KW"/>
</dbReference>
<evidence type="ECO:0000256" key="9">
    <source>
        <dbReference type="ARBA" id="ARBA00022840"/>
    </source>
</evidence>
<dbReference type="GO" id="GO:0005886">
    <property type="term" value="C:plasma membrane"/>
    <property type="evidence" value="ECO:0007669"/>
    <property type="project" value="UniProtKB-SubCell"/>
</dbReference>
<evidence type="ECO:0000256" key="8">
    <source>
        <dbReference type="ARBA" id="ARBA00022741"/>
    </source>
</evidence>
<feature type="domain" description="HMA" evidence="16">
    <location>
        <begin position="50"/>
        <end position="113"/>
    </location>
</feature>
<comment type="subcellular location">
    <subcellularLocation>
        <location evidence="1">Cell membrane</location>
        <topology evidence="1">Multi-pass membrane protein</topology>
    </subcellularLocation>
</comment>
<evidence type="ECO:0000313" key="17">
    <source>
        <dbReference type="EMBL" id="AGL01733.1"/>
    </source>
</evidence>
<feature type="transmembrane region" description="Helical" evidence="15">
    <location>
        <begin position="389"/>
        <end position="414"/>
    </location>
</feature>
<dbReference type="SFLD" id="SFLDS00003">
    <property type="entry name" value="Haloacid_Dehalogenase"/>
    <property type="match status" value="1"/>
</dbReference>
<evidence type="ECO:0000256" key="15">
    <source>
        <dbReference type="RuleBase" id="RU362081"/>
    </source>
</evidence>
<evidence type="ECO:0000259" key="16">
    <source>
        <dbReference type="PROSITE" id="PS50846"/>
    </source>
</evidence>
<dbReference type="PRINTS" id="PR00941">
    <property type="entry name" value="CDATPASE"/>
</dbReference>
<evidence type="ECO:0000256" key="12">
    <source>
        <dbReference type="ARBA" id="ARBA00023136"/>
    </source>
</evidence>
<dbReference type="Pfam" id="PF00122">
    <property type="entry name" value="E1-E2_ATPase"/>
    <property type="match status" value="1"/>
</dbReference>
<evidence type="ECO:0000256" key="14">
    <source>
        <dbReference type="ARBA" id="ARBA00049338"/>
    </source>
</evidence>
<keyword evidence="9 15" id="KW-0067">ATP-binding</keyword>
<keyword evidence="10" id="KW-1278">Translocase</keyword>
<dbReference type="NCBIfam" id="TIGR01511">
    <property type="entry name" value="ATPase-IB1_Cu"/>
    <property type="match status" value="1"/>
</dbReference>
<proteinExistence type="inferred from homology"/>
<dbReference type="InterPro" id="IPR006121">
    <property type="entry name" value="HMA_dom"/>
</dbReference>
<sequence>MTQCSGHNCSCVKNNIMEELTSEGLQQPMKVTKPEEKAINNSAPHLNGMQKSVFVLHGLDCADCAAKLEKRIAGLSGVEEATINFGASKMSVRHTTGVPQILRAIKEAGYAAESDHAAATQTNQPLWHDPKLILTVISGLFLAGGMTASLFNLGDRLVIDLLLAAMLSGGYFVVKNDLYSIKALSLDMNVLMSVAAIGAVAIGEWFEGATVVFLFSLGNTLQAYSMAKTRSSIRALMELSPREALVRRDGREAMLPVEQILVGDIIIVKPGERIAMDGTVIKGNSQVNQAPITGESLPVEKSPGADVFAGTINEEGSLEVTVTRLAQDTTLAKIIDLVEEAQAQRAPSQQFVDVFAKYYTPVVIAVALAIATVPTLALGQPFIPWLEKALILLVIACPCALVISTPVAIVSAIGSAARRGVLIKGGAYLEKAGALTAVAFDKTGTLTRGRPEVTDVVVMPGFQKQFLLDIAAAVEGRSQHPVARAILRYTESHEAAVPPGEQFQSFTGQGAMAVVDGKDYYIGNERLFQRLGTDLTGVQQQLDVLQSQGKTAMLVGTADQPMGIIAVADRVRSNSAAALQGLRSAGIKRLVMLTGDNTATAGAIADHLGGLEYKAELLPQDKLSTIKELQSRYGKVAMVGDGVNDTPALAAADIGIAMGGAGTDTALETADIALMADDLGKLPYTIKLGRRTLGIIKQNITFALLVKALFIVGTFLGFTNLWMAVFADTGAAMIVIANGMRLMRVQEDRLTA</sequence>
<dbReference type="SFLD" id="SFLDG00002">
    <property type="entry name" value="C1.7:_P-type_atpase_like"/>
    <property type="match status" value="1"/>
</dbReference>
<dbReference type="InterPro" id="IPR036163">
    <property type="entry name" value="HMA_dom_sf"/>
</dbReference>
<dbReference type="Gene3D" id="3.30.70.100">
    <property type="match status" value="1"/>
</dbReference>
<protein>
    <recommendedName>
        <fullName evidence="13">Cd(2+)-exporting ATPase</fullName>
        <ecNumber evidence="13">7.2.2.21</ecNumber>
    </recommendedName>
</protein>
<keyword evidence="4" id="KW-0104">Cadmium</keyword>
<dbReference type="InterPro" id="IPR023214">
    <property type="entry name" value="HAD_sf"/>
</dbReference>
<evidence type="ECO:0000256" key="13">
    <source>
        <dbReference type="ARBA" id="ARBA00039103"/>
    </source>
</evidence>
<dbReference type="InterPro" id="IPR051014">
    <property type="entry name" value="Cation_Transport_ATPase_IB"/>
</dbReference>
<dbReference type="InterPro" id="IPR059000">
    <property type="entry name" value="ATPase_P-type_domA"/>
</dbReference>
<dbReference type="eggNOG" id="COG2217">
    <property type="taxonomic scope" value="Bacteria"/>
</dbReference>
<evidence type="ECO:0000256" key="11">
    <source>
        <dbReference type="ARBA" id="ARBA00022989"/>
    </source>
</evidence>
<evidence type="ECO:0000256" key="2">
    <source>
        <dbReference type="ARBA" id="ARBA00006024"/>
    </source>
</evidence>
<dbReference type="InterPro" id="IPR036412">
    <property type="entry name" value="HAD-like_sf"/>
</dbReference>
<evidence type="ECO:0000256" key="5">
    <source>
        <dbReference type="ARBA" id="ARBA00022553"/>
    </source>
</evidence>
<dbReference type="STRING" id="767817.Desgi_2314"/>